<gene>
    <name evidence="23" type="ORF">MSPICULIGERA_LOCUS23333</name>
</gene>
<keyword evidence="5" id="KW-0963">Cytoplasm</keyword>
<feature type="compositionally biased region" description="Basic and acidic residues" evidence="21">
    <location>
        <begin position="490"/>
        <end position="508"/>
    </location>
</feature>
<dbReference type="InterPro" id="IPR030484">
    <property type="entry name" value="Rio2"/>
</dbReference>
<sequence>MGRMDVSKLRYLEGEHFRVMLAVEMGMKNHELVPLQLISSIARIHRGGVTKTLGDIGKFGLVAYERGTKYDGYRLTKLGYDYLALKALCSREVVGSVGNQIGVGKESDVYVGGDPELNDLCLKFHRLGRTSFRKIKEKRDYHKKRKSASWLYLSRLAAAKEFAFLKALADAKFPVPRPVDVCRHLVVMGLVEGLTLCHVDEIDDPGALYDRLMCLIARLARYGLIHGDFNEFNVMLVADEKVVLIDFPQMVSMDHPNAKYYFERDVECVRTLFKRKFNYDCDEFPKFEEMTRKYNLDVELEASGFTRKMEEDLNRAYDEGNFRAHEETIDEGAGESESNDDEEDDEPEWEDELSDVEEGDEEDSQGDYDKEEQAVERKENEKKADDISKSGRFSSWLATATSQVDQQVEEATGEHSLLEHPRNMEIAEEVRKDREAYIKARQEADEEETDALEREMGTDAVDDRNKQALQKKRTGGTRSVRSTGSTIAPEEIKRRVALESKRQKEKIRLKVKGRQSAVNRGRKENTNKINEDAFWD</sequence>
<evidence type="ECO:0000256" key="9">
    <source>
        <dbReference type="ARBA" id="ARBA00022679"/>
    </source>
</evidence>
<feature type="region of interest" description="Disordered" evidence="21">
    <location>
        <begin position="317"/>
        <end position="536"/>
    </location>
</feature>
<comment type="subcellular location">
    <subcellularLocation>
        <location evidence="2">Cytoplasm</location>
    </subcellularLocation>
</comment>
<evidence type="ECO:0000259" key="22">
    <source>
        <dbReference type="SMART" id="SM00090"/>
    </source>
</evidence>
<evidence type="ECO:0000256" key="3">
    <source>
        <dbReference type="ARBA" id="ARBA00009196"/>
    </source>
</evidence>
<feature type="compositionally biased region" description="Basic and acidic residues" evidence="21">
    <location>
        <begin position="451"/>
        <end position="466"/>
    </location>
</feature>
<dbReference type="EMBL" id="CATQJA010002703">
    <property type="protein sequence ID" value="CAJ0585306.1"/>
    <property type="molecule type" value="Genomic_DNA"/>
</dbReference>
<accession>A0AA36GAM1</accession>
<name>A0AA36GAM1_9BILA</name>
<feature type="compositionally biased region" description="Basic and acidic residues" evidence="21">
    <location>
        <begin position="412"/>
        <end position="443"/>
    </location>
</feature>
<comment type="catalytic activity">
    <reaction evidence="15">
        <text>L-threonyl-[protein] + ATP = O-phospho-L-threonyl-[protein] + ADP + H(+)</text>
        <dbReference type="Rhea" id="RHEA:46608"/>
        <dbReference type="Rhea" id="RHEA-COMP:11060"/>
        <dbReference type="Rhea" id="RHEA-COMP:11605"/>
        <dbReference type="ChEBI" id="CHEBI:15378"/>
        <dbReference type="ChEBI" id="CHEBI:30013"/>
        <dbReference type="ChEBI" id="CHEBI:30616"/>
        <dbReference type="ChEBI" id="CHEBI:61977"/>
        <dbReference type="ChEBI" id="CHEBI:456216"/>
        <dbReference type="EC" id="2.7.11.1"/>
    </reaction>
</comment>
<evidence type="ECO:0000256" key="18">
    <source>
        <dbReference type="ARBA" id="ARBA00068353"/>
    </source>
</evidence>
<dbReference type="CDD" id="cd05144">
    <property type="entry name" value="RIO2_C"/>
    <property type="match status" value="1"/>
</dbReference>
<dbReference type="FunFam" id="3.30.200.20:FF:000052">
    <property type="entry name" value="Serine/threonine-protein kinase RIO2"/>
    <property type="match status" value="1"/>
</dbReference>
<dbReference type="InterPro" id="IPR000687">
    <property type="entry name" value="RIO_kinase"/>
</dbReference>
<dbReference type="Proteomes" id="UP001177023">
    <property type="component" value="Unassembled WGS sequence"/>
</dbReference>
<dbReference type="AlphaFoldDB" id="A0AA36GAM1"/>
<dbReference type="InterPro" id="IPR015285">
    <property type="entry name" value="RIO2_wHTH_N"/>
</dbReference>
<dbReference type="PANTHER" id="PTHR45852:SF1">
    <property type="entry name" value="SERINE_THREONINE-PROTEIN KINASE RIO2"/>
    <property type="match status" value="1"/>
</dbReference>
<keyword evidence="13" id="KW-0067">ATP-binding</keyword>
<dbReference type="GO" id="GO:0005829">
    <property type="term" value="C:cytosol"/>
    <property type="evidence" value="ECO:0007669"/>
    <property type="project" value="TreeGrafter"/>
</dbReference>
<evidence type="ECO:0000256" key="1">
    <source>
        <dbReference type="ARBA" id="ARBA00001946"/>
    </source>
</evidence>
<comment type="similarity">
    <text evidence="3">Belongs to the protein kinase superfamily. RIO-type Ser/Thr kinase family.</text>
</comment>
<dbReference type="GO" id="GO:0004674">
    <property type="term" value="F:protein serine/threonine kinase activity"/>
    <property type="evidence" value="ECO:0007669"/>
    <property type="project" value="UniProtKB-KW"/>
</dbReference>
<feature type="compositionally biased region" description="Basic and acidic residues" evidence="21">
    <location>
        <begin position="317"/>
        <end position="327"/>
    </location>
</feature>
<evidence type="ECO:0000256" key="11">
    <source>
        <dbReference type="ARBA" id="ARBA00022741"/>
    </source>
</evidence>
<keyword evidence="14" id="KW-0460">Magnesium</keyword>
<dbReference type="FunFam" id="1.10.510.10:FF:000307">
    <property type="entry name" value="Serine/threonine-protein kinase RIO2"/>
    <property type="match status" value="1"/>
</dbReference>
<evidence type="ECO:0000256" key="7">
    <source>
        <dbReference type="ARBA" id="ARBA00022527"/>
    </source>
</evidence>
<dbReference type="GO" id="GO:0030490">
    <property type="term" value="P:maturation of SSU-rRNA"/>
    <property type="evidence" value="ECO:0007669"/>
    <property type="project" value="TreeGrafter"/>
</dbReference>
<keyword evidence="24" id="KW-1185">Reference proteome</keyword>
<evidence type="ECO:0000256" key="6">
    <source>
        <dbReference type="ARBA" id="ARBA00022517"/>
    </source>
</evidence>
<keyword evidence="7" id="KW-0723">Serine/threonine-protein kinase</keyword>
<evidence type="ECO:0000313" key="23">
    <source>
        <dbReference type="EMBL" id="CAJ0585306.1"/>
    </source>
</evidence>
<proteinExistence type="inferred from homology"/>
<feature type="compositionally biased region" description="Polar residues" evidence="21">
    <location>
        <begin position="476"/>
        <end position="486"/>
    </location>
</feature>
<dbReference type="SUPFAM" id="SSF46785">
    <property type="entry name" value="Winged helix' DNA-binding domain"/>
    <property type="match status" value="1"/>
</dbReference>
<dbReference type="GO" id="GO:0030688">
    <property type="term" value="C:preribosome, small subunit precursor"/>
    <property type="evidence" value="ECO:0007669"/>
    <property type="project" value="TreeGrafter"/>
</dbReference>
<evidence type="ECO:0000256" key="4">
    <source>
        <dbReference type="ARBA" id="ARBA00012513"/>
    </source>
</evidence>
<keyword evidence="10" id="KW-0479">Metal-binding</keyword>
<feature type="compositionally biased region" description="Polar residues" evidence="21">
    <location>
        <begin position="391"/>
        <end position="406"/>
    </location>
</feature>
<feature type="non-terminal residue" evidence="23">
    <location>
        <position position="536"/>
    </location>
</feature>
<dbReference type="InterPro" id="IPR018934">
    <property type="entry name" value="RIO_dom"/>
</dbReference>
<comment type="caution">
    <text evidence="23">The sequence shown here is derived from an EMBL/GenBank/DDBJ whole genome shotgun (WGS) entry which is preliminary data.</text>
</comment>
<dbReference type="SMART" id="SM00090">
    <property type="entry name" value="RIO"/>
    <property type="match status" value="1"/>
</dbReference>
<evidence type="ECO:0000256" key="10">
    <source>
        <dbReference type="ARBA" id="ARBA00022723"/>
    </source>
</evidence>
<evidence type="ECO:0000256" key="15">
    <source>
        <dbReference type="ARBA" id="ARBA00047899"/>
    </source>
</evidence>
<comment type="cofactor">
    <cofactor evidence="1">
        <name>Mg(2+)</name>
        <dbReference type="ChEBI" id="CHEBI:18420"/>
    </cofactor>
</comment>
<feature type="compositionally biased region" description="Basic and acidic residues" evidence="21">
    <location>
        <begin position="367"/>
        <end position="389"/>
    </location>
</feature>
<evidence type="ECO:0000256" key="5">
    <source>
        <dbReference type="ARBA" id="ARBA00022490"/>
    </source>
</evidence>
<dbReference type="FunFam" id="1.10.10.10:FF:000053">
    <property type="entry name" value="Serine/threonine-protein kinase RIO2"/>
    <property type="match status" value="1"/>
</dbReference>
<evidence type="ECO:0000256" key="8">
    <source>
        <dbReference type="ARBA" id="ARBA00022553"/>
    </source>
</evidence>
<dbReference type="GO" id="GO:0046872">
    <property type="term" value="F:metal ion binding"/>
    <property type="evidence" value="ECO:0007669"/>
    <property type="project" value="UniProtKB-KW"/>
</dbReference>
<comment type="subunit">
    <text evidence="17">Associated with late 40S pre-ribosomal particles. Interacts with PLK1 (via its N-terminus).</text>
</comment>
<evidence type="ECO:0000256" key="12">
    <source>
        <dbReference type="ARBA" id="ARBA00022777"/>
    </source>
</evidence>
<dbReference type="GO" id="GO:0005524">
    <property type="term" value="F:ATP binding"/>
    <property type="evidence" value="ECO:0007669"/>
    <property type="project" value="UniProtKB-KW"/>
</dbReference>
<dbReference type="InterPro" id="IPR018935">
    <property type="entry name" value="RIO_kinase_CS"/>
</dbReference>
<dbReference type="InterPro" id="IPR036388">
    <property type="entry name" value="WH-like_DNA-bd_sf"/>
</dbReference>
<keyword evidence="9" id="KW-0808">Transferase</keyword>
<dbReference type="PROSITE" id="PS01245">
    <property type="entry name" value="RIO1"/>
    <property type="match status" value="1"/>
</dbReference>
<evidence type="ECO:0000256" key="14">
    <source>
        <dbReference type="ARBA" id="ARBA00022842"/>
    </source>
</evidence>
<evidence type="ECO:0000256" key="17">
    <source>
        <dbReference type="ARBA" id="ARBA00064676"/>
    </source>
</evidence>
<keyword evidence="8" id="KW-0597">Phosphoprotein</keyword>
<reference evidence="23" key="1">
    <citation type="submission" date="2023-06" db="EMBL/GenBank/DDBJ databases">
        <authorList>
            <person name="Delattre M."/>
        </authorList>
    </citation>
    <scope>NUCLEOTIDE SEQUENCE</scope>
    <source>
        <strain evidence="23">AF72</strain>
    </source>
</reference>
<keyword evidence="6" id="KW-0690">Ribosome biogenesis</keyword>
<dbReference type="InterPro" id="IPR011009">
    <property type="entry name" value="Kinase-like_dom_sf"/>
</dbReference>
<keyword evidence="11" id="KW-0547">Nucleotide-binding</keyword>
<dbReference type="EC" id="2.7.11.1" evidence="4"/>
<organism evidence="23 24">
    <name type="scientific">Mesorhabditis spiculigera</name>
    <dbReference type="NCBI Taxonomy" id="96644"/>
    <lineage>
        <taxon>Eukaryota</taxon>
        <taxon>Metazoa</taxon>
        <taxon>Ecdysozoa</taxon>
        <taxon>Nematoda</taxon>
        <taxon>Chromadorea</taxon>
        <taxon>Rhabditida</taxon>
        <taxon>Rhabditina</taxon>
        <taxon>Rhabditomorpha</taxon>
        <taxon>Rhabditoidea</taxon>
        <taxon>Rhabditidae</taxon>
        <taxon>Mesorhabditinae</taxon>
        <taxon>Mesorhabditis</taxon>
    </lineage>
</organism>
<dbReference type="InterPro" id="IPR036390">
    <property type="entry name" value="WH_DNA-bd_sf"/>
</dbReference>
<evidence type="ECO:0000256" key="2">
    <source>
        <dbReference type="ARBA" id="ARBA00004496"/>
    </source>
</evidence>
<protein>
    <recommendedName>
        <fullName evidence="18">Serine/threonine-protein kinase RIO2</fullName>
        <ecNumber evidence="4">2.7.11.1</ecNumber>
    </recommendedName>
    <alternativeName>
        <fullName evidence="20">RIO kinase 2</fullName>
    </alternativeName>
    <alternativeName>
        <fullName evidence="19">Serine/threonine-protein kinase rio2</fullName>
    </alternativeName>
</protein>
<dbReference type="Gene3D" id="3.30.200.20">
    <property type="entry name" value="Phosphorylase Kinase, domain 1"/>
    <property type="match status" value="1"/>
</dbReference>
<feature type="compositionally biased region" description="Basic and acidic residues" evidence="21">
    <location>
        <begin position="521"/>
        <end position="536"/>
    </location>
</feature>
<dbReference type="Gene3D" id="1.10.510.10">
    <property type="entry name" value="Transferase(Phosphotransferase) domain 1"/>
    <property type="match status" value="1"/>
</dbReference>
<dbReference type="GO" id="GO:0005634">
    <property type="term" value="C:nucleus"/>
    <property type="evidence" value="ECO:0007669"/>
    <property type="project" value="TreeGrafter"/>
</dbReference>
<dbReference type="Gene3D" id="1.10.10.10">
    <property type="entry name" value="Winged helix-like DNA-binding domain superfamily/Winged helix DNA-binding domain"/>
    <property type="match status" value="1"/>
</dbReference>
<evidence type="ECO:0000256" key="21">
    <source>
        <dbReference type="SAM" id="MobiDB-lite"/>
    </source>
</evidence>
<keyword evidence="12" id="KW-0418">Kinase</keyword>
<comment type="catalytic activity">
    <reaction evidence="16">
        <text>L-seryl-[protein] + ATP = O-phospho-L-seryl-[protein] + ADP + H(+)</text>
        <dbReference type="Rhea" id="RHEA:17989"/>
        <dbReference type="Rhea" id="RHEA-COMP:9863"/>
        <dbReference type="Rhea" id="RHEA-COMP:11604"/>
        <dbReference type="ChEBI" id="CHEBI:15378"/>
        <dbReference type="ChEBI" id="CHEBI:29999"/>
        <dbReference type="ChEBI" id="CHEBI:30616"/>
        <dbReference type="ChEBI" id="CHEBI:83421"/>
        <dbReference type="ChEBI" id="CHEBI:456216"/>
        <dbReference type="EC" id="2.7.11.1"/>
    </reaction>
</comment>
<evidence type="ECO:0000256" key="16">
    <source>
        <dbReference type="ARBA" id="ARBA00048679"/>
    </source>
</evidence>
<dbReference type="Pfam" id="PF09202">
    <property type="entry name" value="Rio2_N"/>
    <property type="match status" value="1"/>
</dbReference>
<evidence type="ECO:0000256" key="20">
    <source>
        <dbReference type="ARBA" id="ARBA00076005"/>
    </source>
</evidence>
<dbReference type="SUPFAM" id="SSF56112">
    <property type="entry name" value="Protein kinase-like (PK-like)"/>
    <property type="match status" value="1"/>
</dbReference>
<evidence type="ECO:0000256" key="19">
    <source>
        <dbReference type="ARBA" id="ARBA00068837"/>
    </source>
</evidence>
<evidence type="ECO:0000313" key="24">
    <source>
        <dbReference type="Proteomes" id="UP001177023"/>
    </source>
</evidence>
<feature type="domain" description="RIO kinase" evidence="22">
    <location>
        <begin position="66"/>
        <end position="292"/>
    </location>
</feature>
<dbReference type="PANTHER" id="PTHR45852">
    <property type="entry name" value="SER/THR-PROTEIN KINASE RIO2"/>
    <property type="match status" value="1"/>
</dbReference>
<evidence type="ECO:0000256" key="13">
    <source>
        <dbReference type="ARBA" id="ARBA00022840"/>
    </source>
</evidence>
<dbReference type="Pfam" id="PF01163">
    <property type="entry name" value="RIO1"/>
    <property type="match status" value="1"/>
</dbReference>
<feature type="compositionally biased region" description="Acidic residues" evidence="21">
    <location>
        <begin position="328"/>
        <end position="366"/>
    </location>
</feature>